<dbReference type="EMBL" id="CAQQ02139159">
    <property type="status" value="NOT_ANNOTATED_CDS"/>
    <property type="molecule type" value="Genomic_DNA"/>
</dbReference>
<reference evidence="2" key="2">
    <citation type="submission" date="2015-06" db="UniProtKB">
        <authorList>
            <consortium name="EnsemblMetazoa"/>
        </authorList>
    </citation>
    <scope>IDENTIFICATION</scope>
</reference>
<dbReference type="EnsemblMetazoa" id="MESCA003904-RA">
    <property type="protein sequence ID" value="MESCA003904-PA"/>
    <property type="gene ID" value="MESCA003904"/>
</dbReference>
<dbReference type="Proteomes" id="UP000015102">
    <property type="component" value="Unassembled WGS sequence"/>
</dbReference>
<dbReference type="EMBL" id="CAQQ02139160">
    <property type="status" value="NOT_ANNOTATED_CDS"/>
    <property type="molecule type" value="Genomic_DNA"/>
</dbReference>
<keyword evidence="1" id="KW-0812">Transmembrane</keyword>
<reference evidence="3" key="1">
    <citation type="submission" date="2013-02" db="EMBL/GenBank/DDBJ databases">
        <authorList>
            <person name="Hughes D."/>
        </authorList>
    </citation>
    <scope>NUCLEOTIDE SEQUENCE</scope>
    <source>
        <strain>Durham</strain>
        <strain evidence="3">NC isolate 2 -- Noor lab</strain>
    </source>
</reference>
<evidence type="ECO:0000313" key="3">
    <source>
        <dbReference type="Proteomes" id="UP000015102"/>
    </source>
</evidence>
<keyword evidence="1" id="KW-0472">Membrane</keyword>
<accession>T1GK86</accession>
<evidence type="ECO:0000313" key="2">
    <source>
        <dbReference type="EnsemblMetazoa" id="MESCA003904-PA"/>
    </source>
</evidence>
<keyword evidence="1" id="KW-1133">Transmembrane helix</keyword>
<keyword evidence="3" id="KW-1185">Reference proteome</keyword>
<organism evidence="2 3">
    <name type="scientific">Megaselia scalaris</name>
    <name type="common">Humpbacked fly</name>
    <name type="synonym">Phora scalaris</name>
    <dbReference type="NCBI Taxonomy" id="36166"/>
    <lineage>
        <taxon>Eukaryota</taxon>
        <taxon>Metazoa</taxon>
        <taxon>Ecdysozoa</taxon>
        <taxon>Arthropoda</taxon>
        <taxon>Hexapoda</taxon>
        <taxon>Insecta</taxon>
        <taxon>Pterygota</taxon>
        <taxon>Neoptera</taxon>
        <taxon>Endopterygota</taxon>
        <taxon>Diptera</taxon>
        <taxon>Brachycera</taxon>
        <taxon>Muscomorpha</taxon>
        <taxon>Platypezoidea</taxon>
        <taxon>Phoridae</taxon>
        <taxon>Megaseliini</taxon>
        <taxon>Megaselia</taxon>
    </lineage>
</organism>
<evidence type="ECO:0000256" key="1">
    <source>
        <dbReference type="SAM" id="Phobius"/>
    </source>
</evidence>
<dbReference type="AlphaFoldDB" id="T1GK86"/>
<name>T1GK86_MEGSC</name>
<protein>
    <submittedName>
        <fullName evidence="2">Uncharacterized protein</fullName>
    </submittedName>
</protein>
<dbReference type="HOGENOM" id="CLU_2565000_0_0_1"/>
<proteinExistence type="predicted"/>
<dbReference type="EMBL" id="CAQQ02139161">
    <property type="status" value="NOT_ANNOTATED_CDS"/>
    <property type="molecule type" value="Genomic_DNA"/>
</dbReference>
<sequence length="82" mass="9314">TAHPCFATKWVFVAFYNQILEHCNNIIRNIFIATAPQTFPSIIKLINSKFIQKTVSWPLSSVLVTLVTVLYVTHKIPTAKII</sequence>
<feature type="transmembrane region" description="Helical" evidence="1">
    <location>
        <begin position="55"/>
        <end position="73"/>
    </location>
</feature>